<dbReference type="AlphaFoldDB" id="A0A6H1TXQ0"/>
<feature type="domain" description="TNase-like" evidence="5">
    <location>
        <begin position="26"/>
        <end position="159"/>
    </location>
</feature>
<feature type="region of interest" description="Disordered" evidence="4">
    <location>
        <begin position="160"/>
        <end position="181"/>
    </location>
</feature>
<name>A0A6H1TXQ0_9CYAN</name>
<dbReference type="SMART" id="SM00318">
    <property type="entry name" value="SNc"/>
    <property type="match status" value="1"/>
</dbReference>
<keyword evidence="3" id="KW-0378">Hydrolase</keyword>
<feature type="compositionally biased region" description="Basic and acidic residues" evidence="4">
    <location>
        <begin position="166"/>
        <end position="181"/>
    </location>
</feature>
<protein>
    <submittedName>
        <fullName evidence="6">Thermonuclease family protein</fullName>
    </submittedName>
</protein>
<evidence type="ECO:0000313" key="6">
    <source>
        <dbReference type="EMBL" id="QIZ70986.1"/>
    </source>
</evidence>
<keyword evidence="1" id="KW-0540">Nuclease</keyword>
<keyword evidence="2" id="KW-0255">Endonuclease</keyword>
<dbReference type="InterPro" id="IPR016071">
    <property type="entry name" value="Staphylococal_nuclease_OB-fold"/>
</dbReference>
<gene>
    <name evidence="6" type="ORF">HCG48_10635</name>
</gene>
<dbReference type="GO" id="GO:0004519">
    <property type="term" value="F:endonuclease activity"/>
    <property type="evidence" value="ECO:0007669"/>
    <property type="project" value="UniProtKB-KW"/>
</dbReference>
<proteinExistence type="predicted"/>
<evidence type="ECO:0000256" key="1">
    <source>
        <dbReference type="ARBA" id="ARBA00022722"/>
    </source>
</evidence>
<dbReference type="PANTHER" id="PTHR12302:SF3">
    <property type="entry name" value="SERINE_THREONINE-PROTEIN KINASE 31"/>
    <property type="match status" value="1"/>
</dbReference>
<evidence type="ECO:0000313" key="7">
    <source>
        <dbReference type="Proteomes" id="UP000500857"/>
    </source>
</evidence>
<dbReference type="PROSITE" id="PS50830">
    <property type="entry name" value="TNASE_3"/>
    <property type="match status" value="1"/>
</dbReference>
<evidence type="ECO:0000256" key="2">
    <source>
        <dbReference type="ARBA" id="ARBA00022759"/>
    </source>
</evidence>
<dbReference type="Pfam" id="PF00565">
    <property type="entry name" value="SNase"/>
    <property type="match status" value="1"/>
</dbReference>
<dbReference type="GO" id="GO:0016787">
    <property type="term" value="F:hydrolase activity"/>
    <property type="evidence" value="ECO:0007669"/>
    <property type="project" value="UniProtKB-KW"/>
</dbReference>
<sequence length="181" mass="20323">MKISPIAIAVGLGLALASCQVSETPSGPVVQVDRVTSGQSASLVQTIGDRGFNPDVRAIGIEAPDLDQEPWGPAAQERLAQLVGDRPVVLEFDVEREYCYRDRCRQLVYLWQDGTLINERLVKEGYVLASARSPNTKYADRLERAQQWARIMGLGIWNPKNPMRQTPREFRASQREGRSQW</sequence>
<dbReference type="PANTHER" id="PTHR12302">
    <property type="entry name" value="EBNA2 BINDING PROTEIN P100"/>
    <property type="match status" value="1"/>
</dbReference>
<organism evidence="6 7">
    <name type="scientific">Oxynema aestuarii AP17</name>
    <dbReference type="NCBI Taxonomy" id="2064643"/>
    <lineage>
        <taxon>Bacteria</taxon>
        <taxon>Bacillati</taxon>
        <taxon>Cyanobacteriota</taxon>
        <taxon>Cyanophyceae</taxon>
        <taxon>Oscillatoriophycideae</taxon>
        <taxon>Oscillatoriales</taxon>
        <taxon>Oscillatoriaceae</taxon>
        <taxon>Oxynema</taxon>
        <taxon>Oxynema aestuarii</taxon>
    </lineage>
</organism>
<reference evidence="6 7" key="1">
    <citation type="submission" date="2020-04" db="EMBL/GenBank/DDBJ databases">
        <authorList>
            <person name="Basu S."/>
            <person name="Maruthanayagam V."/>
            <person name="Chakraborty S."/>
            <person name="Pramanik A."/>
            <person name="Mukherjee J."/>
            <person name="Brink B."/>
        </authorList>
    </citation>
    <scope>NUCLEOTIDE SEQUENCE [LARGE SCALE GENOMIC DNA]</scope>
    <source>
        <strain evidence="6 7">AP17</strain>
    </source>
</reference>
<dbReference type="PROSITE" id="PS51257">
    <property type="entry name" value="PROKAR_LIPOPROTEIN"/>
    <property type="match status" value="1"/>
</dbReference>
<dbReference type="KEGG" id="oxy:HCG48_10635"/>
<dbReference type="Proteomes" id="UP000500857">
    <property type="component" value="Chromosome"/>
</dbReference>
<dbReference type="RefSeq" id="WP_168569141.1">
    <property type="nucleotide sequence ID" value="NZ_CP051167.1"/>
</dbReference>
<keyword evidence="7" id="KW-1185">Reference proteome</keyword>
<evidence type="ECO:0000256" key="3">
    <source>
        <dbReference type="ARBA" id="ARBA00022801"/>
    </source>
</evidence>
<evidence type="ECO:0000259" key="5">
    <source>
        <dbReference type="PROSITE" id="PS50830"/>
    </source>
</evidence>
<dbReference type="SUPFAM" id="SSF50199">
    <property type="entry name" value="Staphylococcal nuclease"/>
    <property type="match status" value="1"/>
</dbReference>
<dbReference type="EMBL" id="CP051167">
    <property type="protein sequence ID" value="QIZ70986.1"/>
    <property type="molecule type" value="Genomic_DNA"/>
</dbReference>
<evidence type="ECO:0000256" key="4">
    <source>
        <dbReference type="SAM" id="MobiDB-lite"/>
    </source>
</evidence>
<accession>A0A6H1TXQ0</accession>
<dbReference type="Gene3D" id="2.40.50.90">
    <property type="match status" value="1"/>
</dbReference>
<dbReference type="InterPro" id="IPR035437">
    <property type="entry name" value="SNase_OB-fold_sf"/>
</dbReference>